<dbReference type="HAMAP" id="MF_01877">
    <property type="entry name" value="16SrRNA_methyltr_I"/>
    <property type="match status" value="1"/>
</dbReference>
<protein>
    <submittedName>
        <fullName evidence="8">rRNA small subunit methyltransferase I</fullName>
    </submittedName>
</protein>
<dbReference type="GO" id="GO:0008168">
    <property type="term" value="F:methyltransferase activity"/>
    <property type="evidence" value="ECO:0007669"/>
    <property type="project" value="UniProtKB-KW"/>
</dbReference>
<dbReference type="Gene3D" id="3.40.1010.10">
    <property type="entry name" value="Cobalt-precorrin-4 Transmethylase, Domain 1"/>
    <property type="match status" value="1"/>
</dbReference>
<reference evidence="8 9" key="2">
    <citation type="journal article" date="2014" name="BMC Genomics">
        <title>An improved genome of the model marine alga Ostreococcus tauri unfolds by assessing Illumina de novo assemblies.</title>
        <authorList>
            <person name="Blanc-Mathieu R."/>
            <person name="Verhelst B."/>
            <person name="Derelle E."/>
            <person name="Rombauts S."/>
            <person name="Bouget F.Y."/>
            <person name="Carre I."/>
            <person name="Chateau A."/>
            <person name="Eyre-Walker A."/>
            <person name="Grimsley N."/>
            <person name="Moreau H."/>
            <person name="Piegu B."/>
            <person name="Rivals E."/>
            <person name="Schackwitz W."/>
            <person name="Van de Peer Y."/>
            <person name="Piganeau G."/>
        </authorList>
    </citation>
    <scope>NUCLEOTIDE SEQUENCE [LARGE SCALE GENOMIC DNA]</scope>
    <source>
        <strain evidence="9">OTTH 0595 / CCAP 157/2 / RCC745</strain>
    </source>
</reference>
<feature type="compositionally biased region" description="Low complexity" evidence="6">
    <location>
        <begin position="7"/>
        <end position="18"/>
    </location>
</feature>
<reference evidence="9" key="1">
    <citation type="journal article" date="2006" name="Proc. Natl. Acad. Sci. U.S.A.">
        <title>Genome analysis of the smallest free-living eukaryote Ostreococcus tauri unveils many unique features.</title>
        <authorList>
            <person name="Derelle E."/>
            <person name="Ferraz C."/>
            <person name="Rombauts S."/>
            <person name="Rouze P."/>
            <person name="Worden A.Z."/>
            <person name="Robbens S."/>
            <person name="Partensky F."/>
            <person name="Degroeve S."/>
            <person name="Echeynie S."/>
            <person name="Cooke R."/>
            <person name="Saeys Y."/>
            <person name="Wuyts J."/>
            <person name="Jabbari K."/>
            <person name="Bowler C."/>
            <person name="Panaud O."/>
            <person name="Piegu B."/>
            <person name="Ball S.G."/>
            <person name="Ral J.-P."/>
            <person name="Bouget F.-Y."/>
            <person name="Piganeau G."/>
            <person name="De Baets B."/>
            <person name="Picard A."/>
            <person name="Delseny M."/>
            <person name="Demaille J."/>
            <person name="Van de Peer Y."/>
            <person name="Moreau H."/>
        </authorList>
    </citation>
    <scope>NUCLEOTIDE SEQUENCE [LARGE SCALE GENOMIC DNA]</scope>
    <source>
        <strain evidence="9">OTTH 0595 / CCAP 157/2 / RCC745</strain>
    </source>
</reference>
<keyword evidence="3 8" id="KW-0489">Methyltransferase</keyword>
<dbReference type="Pfam" id="PF00590">
    <property type="entry name" value="TP_methylase"/>
    <property type="match status" value="1"/>
</dbReference>
<feature type="region of interest" description="Disordered" evidence="6">
    <location>
        <begin position="7"/>
        <end position="26"/>
    </location>
</feature>
<organism evidence="8 9">
    <name type="scientific">Ostreococcus tauri</name>
    <name type="common">Marine green alga</name>
    <dbReference type="NCBI Taxonomy" id="70448"/>
    <lineage>
        <taxon>Eukaryota</taxon>
        <taxon>Viridiplantae</taxon>
        <taxon>Chlorophyta</taxon>
        <taxon>Mamiellophyceae</taxon>
        <taxon>Mamiellales</taxon>
        <taxon>Bathycoccaceae</taxon>
        <taxon>Ostreococcus</taxon>
    </lineage>
</organism>
<dbReference type="InterPro" id="IPR014777">
    <property type="entry name" value="4pyrrole_Mease_sub1"/>
</dbReference>
<dbReference type="SUPFAM" id="SSF53790">
    <property type="entry name" value="Tetrapyrrole methylase"/>
    <property type="match status" value="1"/>
</dbReference>
<dbReference type="AlphaFoldDB" id="A0A096PAR0"/>
<dbReference type="InterPro" id="IPR008189">
    <property type="entry name" value="rRNA_ssu_MeTfrase_I"/>
</dbReference>
<dbReference type="OrthoDB" id="289942at2759"/>
<dbReference type="PROSITE" id="PS01296">
    <property type="entry name" value="RSMI"/>
    <property type="match status" value="1"/>
</dbReference>
<evidence type="ECO:0000256" key="6">
    <source>
        <dbReference type="SAM" id="MobiDB-lite"/>
    </source>
</evidence>
<dbReference type="PIRSF" id="PIRSF005917">
    <property type="entry name" value="MTase_YraL"/>
    <property type="match status" value="1"/>
</dbReference>
<evidence type="ECO:0000256" key="4">
    <source>
        <dbReference type="ARBA" id="ARBA00022679"/>
    </source>
</evidence>
<feature type="domain" description="Tetrapyrrole methylase" evidence="7">
    <location>
        <begin position="63"/>
        <end position="261"/>
    </location>
</feature>
<keyword evidence="5" id="KW-0949">S-adenosyl-L-methionine</keyword>
<dbReference type="InParanoid" id="A0A096PAR0"/>
<accession>A0A096PAR0</accession>
<keyword evidence="4" id="KW-0808">Transferase</keyword>
<evidence type="ECO:0000259" key="7">
    <source>
        <dbReference type="Pfam" id="PF00590"/>
    </source>
</evidence>
<dbReference type="GO" id="GO:0006364">
    <property type="term" value="P:rRNA processing"/>
    <property type="evidence" value="ECO:0007669"/>
    <property type="project" value="UniProtKB-KW"/>
</dbReference>
<dbReference type="KEGG" id="ota:OT_ostta14g00645"/>
<keyword evidence="2" id="KW-0698">rRNA processing</keyword>
<dbReference type="CDD" id="cd11648">
    <property type="entry name" value="RsmI"/>
    <property type="match status" value="1"/>
</dbReference>
<comment type="caution">
    <text evidence="8">The sequence shown here is derived from an EMBL/GenBank/DDBJ whole genome shotgun (WGS) entry which is preliminary data.</text>
</comment>
<dbReference type="InterPro" id="IPR000878">
    <property type="entry name" value="4pyrrol_Mease"/>
</dbReference>
<dbReference type="NCBIfam" id="TIGR00096">
    <property type="entry name" value="16S rRNA (cytidine(1402)-2'-O)-methyltransferase"/>
    <property type="match status" value="1"/>
</dbReference>
<keyword evidence="9" id="KW-1185">Reference proteome</keyword>
<dbReference type="GO" id="GO:0032259">
    <property type="term" value="P:methylation"/>
    <property type="evidence" value="ECO:0007669"/>
    <property type="project" value="UniProtKB-KW"/>
</dbReference>
<evidence type="ECO:0000256" key="2">
    <source>
        <dbReference type="ARBA" id="ARBA00022552"/>
    </source>
</evidence>
<evidence type="ECO:0000256" key="5">
    <source>
        <dbReference type="ARBA" id="ARBA00022691"/>
    </source>
</evidence>
<dbReference type="PANTHER" id="PTHR46111">
    <property type="entry name" value="RIBOSOMAL RNA SMALL SUBUNIT METHYLTRANSFERASE I"/>
    <property type="match status" value="1"/>
</dbReference>
<evidence type="ECO:0000313" key="9">
    <source>
        <dbReference type="Proteomes" id="UP000009170"/>
    </source>
</evidence>
<feature type="region of interest" description="Disordered" evidence="6">
    <location>
        <begin position="283"/>
        <end position="302"/>
    </location>
</feature>
<dbReference type="RefSeq" id="XP_022841294.1">
    <property type="nucleotide sequence ID" value="XM_022982513.1"/>
</dbReference>
<sequence>MRAVAAALARASTRATPPRARERARRGRRFVATRGWTGGGGASPNDDWARARGGEKGALEAGLYLVATPIGNLEDVTIRALRTLRDADAILAEDTRTTRNLLNAYGIATPLVSYHAHNEARRREGTLRRLASGGALALVSDAGMPTVNDPGADLARAAAEIGVRVVPVPGPSAVLAALAGGGLPTDEFTFIGFPPPKSSARTKRLKSFAKANATLIMFVPPHKLLGTLEDAVKALGNRRCAVCRELTKVHEEFWRGTLDEAREEFERRAPRGEITLLIEGYGDGSASTAASDDESDEDIPSASSVEEALRAMLADGYSPSEASRRVAKDLGVRRRDTYGVAQRLSEEIKR</sequence>
<evidence type="ECO:0000256" key="3">
    <source>
        <dbReference type="ARBA" id="ARBA00022603"/>
    </source>
</evidence>
<dbReference type="GeneID" id="9837590"/>
<dbReference type="FunFam" id="3.40.1010.10:FF:000007">
    <property type="entry name" value="Ribosomal RNA small subunit methyltransferase I"/>
    <property type="match status" value="1"/>
</dbReference>
<dbReference type="Gene3D" id="3.30.950.10">
    <property type="entry name" value="Methyltransferase, Cobalt-precorrin-4 Transmethylase, Domain 2"/>
    <property type="match status" value="1"/>
</dbReference>
<gene>
    <name evidence="8" type="ORF">OT_ostta14g00645</name>
</gene>
<keyword evidence="1" id="KW-0963">Cytoplasm</keyword>
<dbReference type="FunCoup" id="A0A096PAR0">
    <property type="interactions" value="84"/>
</dbReference>
<dbReference type="STRING" id="70448.A0A096PAR0"/>
<dbReference type="InterPro" id="IPR014776">
    <property type="entry name" value="4pyrrole_Mease_sub2"/>
</dbReference>
<dbReference type="PANTHER" id="PTHR46111:SF1">
    <property type="entry name" value="RIBOSOMAL RNA SMALL SUBUNIT METHYLTRANSFERASE I"/>
    <property type="match status" value="1"/>
</dbReference>
<evidence type="ECO:0000256" key="1">
    <source>
        <dbReference type="ARBA" id="ARBA00022490"/>
    </source>
</evidence>
<evidence type="ECO:0000313" key="8">
    <source>
        <dbReference type="EMBL" id="CEG01995.1"/>
    </source>
</evidence>
<dbReference type="Proteomes" id="UP000009170">
    <property type="component" value="Unassembled WGS sequence"/>
</dbReference>
<dbReference type="FunFam" id="3.30.950.10:FF:000002">
    <property type="entry name" value="Ribosomal RNA small subunit methyltransferase I"/>
    <property type="match status" value="1"/>
</dbReference>
<name>A0A096PAR0_OSTTA</name>
<dbReference type="InterPro" id="IPR035996">
    <property type="entry name" value="4pyrrol_Methylase_sf"/>
</dbReference>
<dbReference type="EMBL" id="CAID01000014">
    <property type="protein sequence ID" value="CEG01995.1"/>
    <property type="molecule type" value="Genomic_DNA"/>
</dbReference>
<proteinExistence type="inferred from homology"/>
<dbReference type="InterPro" id="IPR018063">
    <property type="entry name" value="SAM_MeTrfase_RsmI_CS"/>
</dbReference>